<protein>
    <submittedName>
        <fullName evidence="1">Uncharacterized protein</fullName>
    </submittedName>
</protein>
<evidence type="ECO:0000313" key="1">
    <source>
        <dbReference type="EMBL" id="KAF0926924.1"/>
    </source>
</evidence>
<proteinExistence type="predicted"/>
<evidence type="ECO:0000313" key="2">
    <source>
        <dbReference type="Proteomes" id="UP000479710"/>
    </source>
</evidence>
<sequence length="61" mass="7225">MRRSSRLAHKNGGRYIHPVTKAQRVTMRHLRIIQDENRVEDDDLLRYLELFKAPPAVQAEK</sequence>
<gene>
    <name evidence="1" type="ORF">E2562_028411</name>
</gene>
<reference evidence="1 2" key="1">
    <citation type="submission" date="2019-11" db="EMBL/GenBank/DDBJ databases">
        <title>Whole genome sequence of Oryza granulata.</title>
        <authorList>
            <person name="Li W."/>
        </authorList>
    </citation>
    <scope>NUCLEOTIDE SEQUENCE [LARGE SCALE GENOMIC DNA]</scope>
    <source>
        <strain evidence="2">cv. Menghai</strain>
        <tissue evidence="1">Leaf</tissue>
    </source>
</reference>
<keyword evidence="2" id="KW-1185">Reference proteome</keyword>
<dbReference type="EMBL" id="SPHZ02000003">
    <property type="protein sequence ID" value="KAF0926924.1"/>
    <property type="molecule type" value="Genomic_DNA"/>
</dbReference>
<dbReference type="AlphaFoldDB" id="A0A6G1EQL7"/>
<dbReference type="Proteomes" id="UP000479710">
    <property type="component" value="Unassembled WGS sequence"/>
</dbReference>
<organism evidence="1 2">
    <name type="scientific">Oryza meyeriana var. granulata</name>
    <dbReference type="NCBI Taxonomy" id="110450"/>
    <lineage>
        <taxon>Eukaryota</taxon>
        <taxon>Viridiplantae</taxon>
        <taxon>Streptophyta</taxon>
        <taxon>Embryophyta</taxon>
        <taxon>Tracheophyta</taxon>
        <taxon>Spermatophyta</taxon>
        <taxon>Magnoliopsida</taxon>
        <taxon>Liliopsida</taxon>
        <taxon>Poales</taxon>
        <taxon>Poaceae</taxon>
        <taxon>BOP clade</taxon>
        <taxon>Oryzoideae</taxon>
        <taxon>Oryzeae</taxon>
        <taxon>Oryzinae</taxon>
        <taxon>Oryza</taxon>
        <taxon>Oryza meyeriana</taxon>
    </lineage>
</organism>
<dbReference type="OrthoDB" id="703307at2759"/>
<comment type="caution">
    <text evidence="1">The sequence shown here is derived from an EMBL/GenBank/DDBJ whole genome shotgun (WGS) entry which is preliminary data.</text>
</comment>
<accession>A0A6G1EQL7</accession>
<name>A0A6G1EQL7_9ORYZ</name>